<dbReference type="EMBL" id="AM460914">
    <property type="protein sequence ID" value="CAN81193.1"/>
    <property type="molecule type" value="Genomic_DNA"/>
</dbReference>
<feature type="coiled-coil region" evidence="8">
    <location>
        <begin position="614"/>
        <end position="665"/>
    </location>
</feature>
<dbReference type="PANTHER" id="PTHR43788">
    <property type="entry name" value="DNA2/NAM7 HELICASE FAMILY MEMBER"/>
    <property type="match status" value="1"/>
</dbReference>
<comment type="similarity">
    <text evidence="1">Belongs to the DNA2/NAM7 helicase family.</text>
</comment>
<evidence type="ECO:0000256" key="5">
    <source>
        <dbReference type="ARBA" id="ARBA00022806"/>
    </source>
</evidence>
<evidence type="ECO:0008006" key="13">
    <source>
        <dbReference type="Google" id="ProtNLM"/>
    </source>
</evidence>
<name>A5BIS8_VITVI</name>
<keyword evidence="8" id="KW-0175">Coiled coil</keyword>
<dbReference type="InterPro" id="IPR027417">
    <property type="entry name" value="P-loop_NTPase"/>
</dbReference>
<organism evidence="12">
    <name type="scientific">Vitis vinifera</name>
    <name type="common">Grape</name>
    <dbReference type="NCBI Taxonomy" id="29760"/>
    <lineage>
        <taxon>Eukaryota</taxon>
        <taxon>Viridiplantae</taxon>
        <taxon>Streptophyta</taxon>
        <taxon>Embryophyta</taxon>
        <taxon>Tracheophyta</taxon>
        <taxon>Spermatophyta</taxon>
        <taxon>Magnoliopsida</taxon>
        <taxon>eudicotyledons</taxon>
        <taxon>Gunneridae</taxon>
        <taxon>Pentapetalae</taxon>
        <taxon>rosids</taxon>
        <taxon>Vitales</taxon>
        <taxon>Vitaceae</taxon>
        <taxon>Viteae</taxon>
        <taxon>Vitis</taxon>
    </lineage>
</organism>
<evidence type="ECO:0000256" key="6">
    <source>
        <dbReference type="ARBA" id="ARBA00022840"/>
    </source>
</evidence>
<evidence type="ECO:0000259" key="11">
    <source>
        <dbReference type="SMART" id="SM00487"/>
    </source>
</evidence>
<dbReference type="CDD" id="cd18044">
    <property type="entry name" value="DEXXQc_SMUBP2"/>
    <property type="match status" value="1"/>
</dbReference>
<feature type="domain" description="AAA+ ATPase" evidence="10">
    <location>
        <begin position="535"/>
        <end position="750"/>
    </location>
</feature>
<evidence type="ECO:0000256" key="1">
    <source>
        <dbReference type="ARBA" id="ARBA00007913"/>
    </source>
</evidence>
<feature type="region of interest" description="Disordered" evidence="9">
    <location>
        <begin position="31"/>
        <end position="101"/>
    </location>
</feature>
<comment type="catalytic activity">
    <reaction evidence="7">
        <text>ATP + H2O = ADP + phosphate + H(+)</text>
        <dbReference type="Rhea" id="RHEA:13065"/>
        <dbReference type="ChEBI" id="CHEBI:15377"/>
        <dbReference type="ChEBI" id="CHEBI:15378"/>
        <dbReference type="ChEBI" id="CHEBI:30616"/>
        <dbReference type="ChEBI" id="CHEBI:43474"/>
        <dbReference type="ChEBI" id="CHEBI:456216"/>
        <dbReference type="EC" id="3.6.4.12"/>
    </reaction>
    <physiologicalReaction direction="left-to-right" evidence="7">
        <dbReference type="Rhea" id="RHEA:13066"/>
    </physiologicalReaction>
</comment>
<keyword evidence="2" id="KW-0508">mRNA splicing</keyword>
<dbReference type="InterPro" id="IPR041677">
    <property type="entry name" value="DNA2/NAM7_AAA_11"/>
</dbReference>
<dbReference type="Gene3D" id="2.40.30.270">
    <property type="match status" value="1"/>
</dbReference>
<dbReference type="InterPro" id="IPR014001">
    <property type="entry name" value="Helicase_ATP-bd"/>
</dbReference>
<dbReference type="InterPro" id="IPR041679">
    <property type="entry name" value="DNA2/NAM7-like_C"/>
</dbReference>
<dbReference type="GO" id="GO:0016787">
    <property type="term" value="F:hydrolase activity"/>
    <property type="evidence" value="ECO:0007669"/>
    <property type="project" value="UniProtKB-KW"/>
</dbReference>
<feature type="compositionally biased region" description="Polar residues" evidence="9">
    <location>
        <begin position="33"/>
        <end position="44"/>
    </location>
</feature>
<reference evidence="12" key="1">
    <citation type="journal article" date="2007" name="PLoS ONE">
        <title>The first genome sequence of an elite grapevine cultivar (Pinot noir Vitis vinifera L.): coping with a highly heterozygous genome.</title>
        <authorList>
            <person name="Velasco R."/>
            <person name="Zharkikh A."/>
            <person name="Troggio M."/>
            <person name="Cartwright D.A."/>
            <person name="Cestaro A."/>
            <person name="Pruss D."/>
            <person name="Pindo M."/>
            <person name="FitzGerald L.M."/>
            <person name="Vezzulli S."/>
            <person name="Reid J."/>
            <person name="Malacarne G."/>
            <person name="Iliev D."/>
            <person name="Coppola G."/>
            <person name="Wardell B."/>
            <person name="Micheletti D."/>
            <person name="Macalma T."/>
            <person name="Facci M."/>
            <person name="Mitchell J.T."/>
            <person name="Perazzolli M."/>
            <person name="Eldredge G."/>
            <person name="Gatto P."/>
            <person name="Oyzerski R."/>
            <person name="Moretto M."/>
            <person name="Gutin N."/>
            <person name="Stefanini M."/>
            <person name="Chen Y."/>
            <person name="Segala C."/>
            <person name="Davenport C."/>
            <person name="Dematte L."/>
            <person name="Mraz A."/>
            <person name="Battilana J."/>
            <person name="Stormo K."/>
            <person name="Costa F."/>
            <person name="Tao Q."/>
            <person name="Si-Ammour A."/>
            <person name="Harkins T."/>
            <person name="Lackey A."/>
            <person name="Perbost C."/>
            <person name="Taillon B."/>
            <person name="Stella A."/>
            <person name="Solovyev V."/>
            <person name="Fawcett J.A."/>
            <person name="Sterck L."/>
            <person name="Vandepoele K."/>
            <person name="Grando S.M."/>
            <person name="Toppo S."/>
            <person name="Moser C."/>
            <person name="Lanchbury J."/>
            <person name="Bogden R."/>
            <person name="Skolnick M."/>
            <person name="Sgaramella V."/>
            <person name="Bhatnagar S.K."/>
            <person name="Fontana P."/>
            <person name="Gutin A."/>
            <person name="Van de Peer Y."/>
            <person name="Salamini F."/>
            <person name="Viola R."/>
        </authorList>
    </citation>
    <scope>NUCLEOTIDE SEQUENCE</scope>
</reference>
<evidence type="ECO:0000313" key="12">
    <source>
        <dbReference type="EMBL" id="CAN81193.1"/>
    </source>
</evidence>
<accession>A5BIS8</accession>
<dbReference type="PANTHER" id="PTHR43788:SF3">
    <property type="entry name" value="P-LOOP CONTAINING NUCLEOSIDE TRIPHOSPHATE HYDROLASES SUPERFAMILY PROTEIN"/>
    <property type="match status" value="1"/>
</dbReference>
<keyword evidence="4" id="KW-0378">Hydrolase</keyword>
<dbReference type="GO" id="GO:0003678">
    <property type="term" value="F:DNA helicase activity"/>
    <property type="evidence" value="ECO:0007669"/>
    <property type="project" value="UniProtKB-EC"/>
</dbReference>
<keyword evidence="2" id="KW-0747">Spliceosome</keyword>
<gene>
    <name evidence="12" type="ORF">VITISV_022848</name>
</gene>
<protein>
    <recommendedName>
        <fullName evidence="13">DNA-binding protein SMUBP-2</fullName>
    </recommendedName>
</protein>
<evidence type="ECO:0000256" key="8">
    <source>
        <dbReference type="SAM" id="Coils"/>
    </source>
</evidence>
<proteinExistence type="inferred from homology"/>
<evidence type="ECO:0000256" key="4">
    <source>
        <dbReference type="ARBA" id="ARBA00022801"/>
    </source>
</evidence>
<dbReference type="GO" id="GO:0005681">
    <property type="term" value="C:spliceosomal complex"/>
    <property type="evidence" value="ECO:0007669"/>
    <property type="project" value="UniProtKB-KW"/>
</dbReference>
<dbReference type="InterPro" id="IPR003593">
    <property type="entry name" value="AAA+_ATPase"/>
</dbReference>
<dbReference type="SMART" id="SM00487">
    <property type="entry name" value="DEXDc"/>
    <property type="match status" value="1"/>
</dbReference>
<evidence type="ECO:0000256" key="7">
    <source>
        <dbReference type="ARBA" id="ARBA00048432"/>
    </source>
</evidence>
<dbReference type="InterPro" id="IPR050534">
    <property type="entry name" value="Coronavir_polyprotein_1ab"/>
</dbReference>
<dbReference type="ExpressionAtlas" id="A5BIS8">
    <property type="expression patterns" value="baseline and differential"/>
</dbReference>
<dbReference type="Gene3D" id="3.40.50.300">
    <property type="entry name" value="P-loop containing nucleotide triphosphate hydrolases"/>
    <property type="match status" value="1"/>
</dbReference>
<evidence type="ECO:0000256" key="2">
    <source>
        <dbReference type="ARBA" id="ARBA00022728"/>
    </source>
</evidence>
<keyword evidence="6" id="KW-0067">ATP-binding</keyword>
<keyword evidence="2" id="KW-0507">mRNA processing</keyword>
<dbReference type="GO" id="GO:0005524">
    <property type="term" value="F:ATP binding"/>
    <property type="evidence" value="ECO:0007669"/>
    <property type="project" value="UniProtKB-KW"/>
</dbReference>
<dbReference type="Pfam" id="PF13086">
    <property type="entry name" value="AAA_11"/>
    <property type="match status" value="1"/>
</dbReference>
<evidence type="ECO:0000259" key="10">
    <source>
        <dbReference type="SMART" id="SM00382"/>
    </source>
</evidence>
<dbReference type="Pfam" id="PF13087">
    <property type="entry name" value="AAA_12"/>
    <property type="match status" value="1"/>
</dbReference>
<keyword evidence="3" id="KW-0547">Nucleotide-binding</keyword>
<dbReference type="AlphaFoldDB" id="A5BIS8"/>
<evidence type="ECO:0000256" key="9">
    <source>
        <dbReference type="SAM" id="MobiDB-lite"/>
    </source>
</evidence>
<evidence type="ECO:0000256" key="3">
    <source>
        <dbReference type="ARBA" id="ARBA00022741"/>
    </source>
</evidence>
<dbReference type="SUPFAM" id="SSF52540">
    <property type="entry name" value="P-loop containing nucleoside triphosphate hydrolases"/>
    <property type="match status" value="1"/>
</dbReference>
<keyword evidence="5" id="KW-0347">Helicase</keyword>
<sequence>MEAALSCYFTLHFRSSSIACNSPFPKTPFFIRGSSNSGIKTSNGTRRRSRSSKKPTLLKNVKTNHVDSSDLTAAPPVGGQEEGGPEEKPKNKPVSVRTLYQNGDPLGRRELRRCVVRWISQGMRGMALDFASAELQGEFAELRQRMGPGLSFVIQAQPYLNAIPMPLGHEAICLKACTHYPTLFDHFQRELRDVLQDHQRKSQFQDWRETQSWQLLKELANSGMELDKAKAIQSRIDEFTKRMSELLQIERDSELEFTQEELNAVPTPDESSDSSKPIEFLVSHGQAQQELCDTICNLNAVSTFIGDLIDFVLQSYCNNRVHFLVNDLMFTRAVFTGLGGMHLVLFKVEGNHRLPPTTLSPGDMVCVRICDSRGAGATSCMQGFVDSLGKDGCSISVALESRHGDPTFSKLFGKSVRIDRIHGLADALTYEISTFSGLLPYKRQKYRITSSLFRGMDMLRQRNCEALMLLQKNGLQKKNPSIAVVATLFGDKEDVAWLEENDLVDWAEVGLDELLESGAYDDSQRRAIALGLNKKRPILIIQGPPGTGKTVLLKELIALAVQQGERVLVTAPTNAAVDNMVEKLSNIGVNIVRVGNPARISSAVASKSLGEIVNSKLENFLTEFERKKSDLRKDLRHCLKDDSLAAGIRQLLKQLGKALKKKEKETVKEVLSSAQVVLATNTGAADPVIRRLDAFDLVIIDEAGQAIEPSCWIPILQGKRCIIAGDQCQLAPVILSRKALEGGLGVSLLERAATLHEEVLATKLTTQYRMNDAIASWASKEMYGGSLKSSSSVFSHLLVDSPFVKV</sequence>
<dbReference type="SMART" id="SM00382">
    <property type="entry name" value="AAA"/>
    <property type="match status" value="1"/>
</dbReference>
<feature type="domain" description="Helicase ATP-binding" evidence="11">
    <location>
        <begin position="516"/>
        <end position="759"/>
    </location>
</feature>